<evidence type="ECO:0000313" key="3">
    <source>
        <dbReference type="Proteomes" id="UP000314982"/>
    </source>
</evidence>
<feature type="compositionally biased region" description="Basic and acidic residues" evidence="1">
    <location>
        <begin position="80"/>
        <end position="94"/>
    </location>
</feature>
<evidence type="ECO:0000256" key="1">
    <source>
        <dbReference type="SAM" id="MobiDB-lite"/>
    </source>
</evidence>
<name>A0A4W5JL14_9TELE</name>
<feature type="compositionally biased region" description="Basic and acidic residues" evidence="1">
    <location>
        <begin position="37"/>
        <end position="47"/>
    </location>
</feature>
<feature type="compositionally biased region" description="Basic and acidic residues" evidence="1">
    <location>
        <begin position="103"/>
        <end position="133"/>
    </location>
</feature>
<reference evidence="3" key="1">
    <citation type="submission" date="2018-06" db="EMBL/GenBank/DDBJ databases">
        <title>Genome assembly of Danube salmon.</title>
        <authorList>
            <person name="Macqueen D.J."/>
            <person name="Gundappa M.K."/>
        </authorList>
    </citation>
    <scope>NUCLEOTIDE SEQUENCE [LARGE SCALE GENOMIC DNA]</scope>
</reference>
<feature type="region of interest" description="Disordered" evidence="1">
    <location>
        <begin position="167"/>
        <end position="205"/>
    </location>
</feature>
<dbReference type="Proteomes" id="UP000314982">
    <property type="component" value="Unassembled WGS sequence"/>
</dbReference>
<dbReference type="GeneTree" id="ENSGT00970000197327"/>
<dbReference type="Ensembl" id="ENSHHUT00000005721.1">
    <property type="protein sequence ID" value="ENSHHUP00000005543.1"/>
    <property type="gene ID" value="ENSHHUG00000003432.1"/>
</dbReference>
<reference evidence="2" key="2">
    <citation type="submission" date="2025-08" db="UniProtKB">
        <authorList>
            <consortium name="Ensembl"/>
        </authorList>
    </citation>
    <scope>IDENTIFICATION</scope>
</reference>
<dbReference type="AlphaFoldDB" id="A0A4W5JL14"/>
<reference evidence="2" key="3">
    <citation type="submission" date="2025-09" db="UniProtKB">
        <authorList>
            <consortium name="Ensembl"/>
        </authorList>
    </citation>
    <scope>IDENTIFICATION</scope>
</reference>
<feature type="compositionally biased region" description="Basic and acidic residues" evidence="1">
    <location>
        <begin position="58"/>
        <end position="69"/>
    </location>
</feature>
<keyword evidence="3" id="KW-1185">Reference proteome</keyword>
<proteinExistence type="predicted"/>
<evidence type="ECO:0000313" key="2">
    <source>
        <dbReference type="Ensembl" id="ENSHHUP00000005543.1"/>
    </source>
</evidence>
<accession>A0A4W5JL14</accession>
<organism evidence="2 3">
    <name type="scientific">Hucho hucho</name>
    <name type="common">huchen</name>
    <dbReference type="NCBI Taxonomy" id="62062"/>
    <lineage>
        <taxon>Eukaryota</taxon>
        <taxon>Metazoa</taxon>
        <taxon>Chordata</taxon>
        <taxon>Craniata</taxon>
        <taxon>Vertebrata</taxon>
        <taxon>Euteleostomi</taxon>
        <taxon>Actinopterygii</taxon>
        <taxon>Neopterygii</taxon>
        <taxon>Teleostei</taxon>
        <taxon>Protacanthopterygii</taxon>
        <taxon>Salmoniformes</taxon>
        <taxon>Salmonidae</taxon>
        <taxon>Salmoninae</taxon>
        <taxon>Hucho</taxon>
    </lineage>
</organism>
<feature type="compositionally biased region" description="Polar residues" evidence="1">
    <location>
        <begin position="48"/>
        <end position="57"/>
    </location>
</feature>
<sequence length="205" mass="23205">MDSVPQTPDPEGRPTIPETRSHSIALPLTHTYTHLRPVLERHTHTEDNTGPLTSQLNERNRIVRSKSDGQRSPSDSVFLRMDDIPYIREDRPEDCQEDQPEEPPEKKPENLPEDRTKDCSGDRPDDRPEDCLKDCLGGHPGKWLVECPEDQLVEIPEDQLEDRLEDQLKDQLESQEGNGNKRSPLMGDEGGGRHGAVIVDHLAQS</sequence>
<protein>
    <submittedName>
        <fullName evidence="2">Uncharacterized protein</fullName>
    </submittedName>
</protein>
<dbReference type="STRING" id="62062.ENSHHUP00000005543"/>
<feature type="region of interest" description="Disordered" evidence="1">
    <location>
        <begin position="1"/>
        <end position="135"/>
    </location>
</feature>